<evidence type="ECO:0000256" key="4">
    <source>
        <dbReference type="ARBA" id="ARBA00022723"/>
    </source>
</evidence>
<dbReference type="GO" id="GO:0046872">
    <property type="term" value="F:metal ion binding"/>
    <property type="evidence" value="ECO:0007669"/>
    <property type="project" value="UniProtKB-KW"/>
</dbReference>
<keyword evidence="10" id="KW-0472">Membrane</keyword>
<dbReference type="GO" id="GO:0005737">
    <property type="term" value="C:cytoplasm"/>
    <property type="evidence" value="ECO:0007669"/>
    <property type="project" value="TreeGrafter"/>
</dbReference>
<dbReference type="GO" id="GO:0042744">
    <property type="term" value="P:hydrogen peroxide catabolic process"/>
    <property type="evidence" value="ECO:0007669"/>
    <property type="project" value="TreeGrafter"/>
</dbReference>
<dbReference type="GO" id="GO:0042542">
    <property type="term" value="P:response to hydrogen peroxide"/>
    <property type="evidence" value="ECO:0007669"/>
    <property type="project" value="TreeGrafter"/>
</dbReference>
<evidence type="ECO:0000256" key="9">
    <source>
        <dbReference type="PIRSR" id="PIRSR000296-2"/>
    </source>
</evidence>
<proteinExistence type="inferred from homology"/>
<evidence type="ECO:0000259" key="11">
    <source>
        <dbReference type="SMART" id="SM01060"/>
    </source>
</evidence>
<gene>
    <name evidence="12" type="ORF">FRZ44_33620</name>
</gene>
<feature type="transmembrane region" description="Helical" evidence="10">
    <location>
        <begin position="12"/>
        <end position="37"/>
    </location>
</feature>
<dbReference type="Proteomes" id="UP000326202">
    <property type="component" value="Chromosome"/>
</dbReference>
<dbReference type="AlphaFoldDB" id="A0A5J6MKM2"/>
<comment type="cofactor">
    <cofactor evidence="7">
        <name>heme</name>
        <dbReference type="ChEBI" id="CHEBI:30413"/>
    </cofactor>
</comment>
<dbReference type="PIRSF" id="PIRSF000296">
    <property type="entry name" value="SrpA"/>
    <property type="match status" value="1"/>
</dbReference>
<evidence type="ECO:0000313" key="13">
    <source>
        <dbReference type="Proteomes" id="UP000326202"/>
    </source>
</evidence>
<organism evidence="12 13">
    <name type="scientific">Hypericibacter terrae</name>
    <dbReference type="NCBI Taxonomy" id="2602015"/>
    <lineage>
        <taxon>Bacteria</taxon>
        <taxon>Pseudomonadati</taxon>
        <taxon>Pseudomonadota</taxon>
        <taxon>Alphaproteobacteria</taxon>
        <taxon>Rhodospirillales</taxon>
        <taxon>Dongiaceae</taxon>
        <taxon>Hypericibacter</taxon>
    </lineage>
</organism>
<evidence type="ECO:0000256" key="3">
    <source>
        <dbReference type="ARBA" id="ARBA00022617"/>
    </source>
</evidence>
<reference evidence="12 13" key="1">
    <citation type="submission" date="2019-08" db="EMBL/GenBank/DDBJ databases">
        <title>Hyperibacter terrae gen. nov., sp. nov. and Hyperibacter viscosus sp. nov., two new members in the family Rhodospirillaceae isolated from the rhizosphere of Hypericum perforatum.</title>
        <authorList>
            <person name="Noviana Z."/>
        </authorList>
    </citation>
    <scope>NUCLEOTIDE SEQUENCE [LARGE SCALE GENOMIC DNA]</scope>
    <source>
        <strain evidence="12 13">R5913</strain>
    </source>
</reference>
<dbReference type="PANTHER" id="PTHR11465:SF9">
    <property type="entry name" value="CATALASE"/>
    <property type="match status" value="1"/>
</dbReference>
<dbReference type="Pfam" id="PF00199">
    <property type="entry name" value="Catalase"/>
    <property type="match status" value="1"/>
</dbReference>
<dbReference type="InterPro" id="IPR018028">
    <property type="entry name" value="Catalase"/>
</dbReference>
<dbReference type="EMBL" id="CP042906">
    <property type="protein sequence ID" value="QEX18058.1"/>
    <property type="molecule type" value="Genomic_DNA"/>
</dbReference>
<keyword evidence="2 7" id="KW-0575">Peroxidase</keyword>
<evidence type="ECO:0000256" key="5">
    <source>
        <dbReference type="ARBA" id="ARBA00023002"/>
    </source>
</evidence>
<dbReference type="SMART" id="SM01060">
    <property type="entry name" value="Catalase"/>
    <property type="match status" value="1"/>
</dbReference>
<dbReference type="GO" id="GO:0004096">
    <property type="term" value="F:catalase activity"/>
    <property type="evidence" value="ECO:0007669"/>
    <property type="project" value="InterPro"/>
</dbReference>
<feature type="binding site" description="axial binding residue" evidence="9">
    <location>
        <position position="329"/>
    </location>
    <ligand>
        <name>heme</name>
        <dbReference type="ChEBI" id="CHEBI:30413"/>
    </ligand>
    <ligandPart>
        <name>Fe</name>
        <dbReference type="ChEBI" id="CHEBI:18248"/>
    </ligandPart>
</feature>
<dbReference type="RefSeq" id="WP_151178254.1">
    <property type="nucleotide sequence ID" value="NZ_CP042906.1"/>
</dbReference>
<dbReference type="KEGG" id="htq:FRZ44_33620"/>
<dbReference type="InterPro" id="IPR011614">
    <property type="entry name" value="Catalase_core"/>
</dbReference>
<feature type="active site" evidence="8">
    <location>
        <position position="65"/>
    </location>
</feature>
<evidence type="ECO:0000256" key="7">
    <source>
        <dbReference type="PIRNR" id="PIRNR000296"/>
    </source>
</evidence>
<keyword evidence="3 7" id="KW-0349">Heme</keyword>
<sequence length="355" mass="38038">MSGPSPSPPRPPFASLALIAVIVAVVAGAFAYTAGWLSPGRLTPTKIVEAFAPPTGPALGHRRNHAKGICFTGQFEANGNGAALSRAQVFAAGQYPAIGRFNLGTPDPNAPDATVRVRGMGLQISTPDGQVWRTAMIDAPFFPVSTPKAFYGLLEASHSKDPDAMKSFIAANPEFAAFGEWAKNAPWTASYAEEPYNGLNAFLFVDGSGAEHAVRWSLRPQAPIVPITPEDLTKLGPDHLDQEITDRVAKEPQRWTLVVTVADPGDPTSDPSKAWPEGRKTVEVGTLVVQQIQAERDGPCRDINFDPTFLPNGITVSDDPFPAARSSAYARSYALRTAEVQYYPYHQQTAAGTQP</sequence>
<dbReference type="Gene3D" id="1.20.1280.120">
    <property type="match status" value="1"/>
</dbReference>
<dbReference type="EC" id="1.11.1.-" evidence="7"/>
<keyword evidence="13" id="KW-1185">Reference proteome</keyword>
<dbReference type="InterPro" id="IPR024168">
    <property type="entry name" value="Catalase_SrpA-type_pred"/>
</dbReference>
<dbReference type="PANTHER" id="PTHR11465">
    <property type="entry name" value="CATALASE"/>
    <property type="match status" value="1"/>
</dbReference>
<dbReference type="GO" id="GO:0020037">
    <property type="term" value="F:heme binding"/>
    <property type="evidence" value="ECO:0007669"/>
    <property type="project" value="InterPro"/>
</dbReference>
<dbReference type="OrthoDB" id="255727at2"/>
<evidence type="ECO:0000256" key="10">
    <source>
        <dbReference type="SAM" id="Phobius"/>
    </source>
</evidence>
<dbReference type="Gene3D" id="2.40.180.10">
    <property type="entry name" value="Catalase core domain"/>
    <property type="match status" value="1"/>
</dbReference>
<dbReference type="SUPFAM" id="SSF56634">
    <property type="entry name" value="Heme-dependent catalase-like"/>
    <property type="match status" value="1"/>
</dbReference>
<comment type="similarity">
    <text evidence="1 7">Belongs to the catalase family.</text>
</comment>
<name>A0A5J6MKM2_9PROT</name>
<evidence type="ECO:0000313" key="12">
    <source>
        <dbReference type="EMBL" id="QEX18058.1"/>
    </source>
</evidence>
<evidence type="ECO:0000256" key="8">
    <source>
        <dbReference type="PIRSR" id="PIRSR000296-1"/>
    </source>
</evidence>
<accession>A0A5J6MKM2</accession>
<dbReference type="CDD" id="cd08153">
    <property type="entry name" value="srpA_like"/>
    <property type="match status" value="1"/>
</dbReference>
<protein>
    <recommendedName>
        <fullName evidence="7">Catalase-related peroxidase</fullName>
        <ecNumber evidence="7">1.11.1.-</ecNumber>
    </recommendedName>
</protein>
<keyword evidence="5 7" id="KW-0560">Oxidoreductase</keyword>
<evidence type="ECO:0000256" key="1">
    <source>
        <dbReference type="ARBA" id="ARBA00005329"/>
    </source>
</evidence>
<evidence type="ECO:0000256" key="2">
    <source>
        <dbReference type="ARBA" id="ARBA00022559"/>
    </source>
</evidence>
<keyword evidence="10" id="KW-1133">Transmembrane helix</keyword>
<keyword evidence="6 7" id="KW-0408">Iron</keyword>
<keyword evidence="4 7" id="KW-0479">Metal-binding</keyword>
<evidence type="ECO:0000256" key="6">
    <source>
        <dbReference type="ARBA" id="ARBA00023004"/>
    </source>
</evidence>
<dbReference type="InterPro" id="IPR020835">
    <property type="entry name" value="Catalase_sf"/>
</dbReference>
<dbReference type="PROSITE" id="PS51402">
    <property type="entry name" value="CATALASE_3"/>
    <property type="match status" value="1"/>
</dbReference>
<comment type="function">
    <text evidence="7">Has an organic peroxide-dependent peroxidase activity.</text>
</comment>
<keyword evidence="10" id="KW-0812">Transmembrane</keyword>
<feature type="domain" description="Catalase core" evidence="11">
    <location>
        <begin position="36"/>
        <end position="354"/>
    </location>
</feature>